<dbReference type="Proteomes" id="UP000078542">
    <property type="component" value="Unassembled WGS sequence"/>
</dbReference>
<reference evidence="1 2" key="1">
    <citation type="submission" date="2016-03" db="EMBL/GenBank/DDBJ databases">
        <title>Cyphomyrmex costatus WGS genome.</title>
        <authorList>
            <person name="Nygaard S."/>
            <person name="Hu H."/>
            <person name="Boomsma J."/>
            <person name="Zhang G."/>
        </authorList>
    </citation>
    <scope>NUCLEOTIDE SEQUENCE [LARGE SCALE GENOMIC DNA]</scope>
    <source>
        <strain evidence="1">MS0001</strain>
        <tissue evidence="1">Whole body</tissue>
    </source>
</reference>
<organism evidence="1 2">
    <name type="scientific">Cyphomyrmex costatus</name>
    <dbReference type="NCBI Taxonomy" id="456900"/>
    <lineage>
        <taxon>Eukaryota</taxon>
        <taxon>Metazoa</taxon>
        <taxon>Ecdysozoa</taxon>
        <taxon>Arthropoda</taxon>
        <taxon>Hexapoda</taxon>
        <taxon>Insecta</taxon>
        <taxon>Pterygota</taxon>
        <taxon>Neoptera</taxon>
        <taxon>Endopterygota</taxon>
        <taxon>Hymenoptera</taxon>
        <taxon>Apocrita</taxon>
        <taxon>Aculeata</taxon>
        <taxon>Formicoidea</taxon>
        <taxon>Formicidae</taxon>
        <taxon>Myrmicinae</taxon>
        <taxon>Cyphomyrmex</taxon>
    </lineage>
</organism>
<dbReference type="EMBL" id="KQ977381">
    <property type="protein sequence ID" value="KYN03145.1"/>
    <property type="molecule type" value="Genomic_DNA"/>
</dbReference>
<accession>A0A195CR82</accession>
<evidence type="ECO:0000313" key="1">
    <source>
        <dbReference type="EMBL" id="KYN03145.1"/>
    </source>
</evidence>
<protein>
    <submittedName>
        <fullName evidence="1">Uncharacterized protein</fullName>
    </submittedName>
</protein>
<dbReference type="AlphaFoldDB" id="A0A195CR82"/>
<keyword evidence="2" id="KW-1185">Reference proteome</keyword>
<evidence type="ECO:0000313" key="2">
    <source>
        <dbReference type="Proteomes" id="UP000078542"/>
    </source>
</evidence>
<gene>
    <name evidence="1" type="ORF">ALC62_06012</name>
</gene>
<proteinExistence type="predicted"/>
<name>A0A195CR82_9HYME</name>
<sequence>MSNEWDTLSKSGTILLKAARLLALSIHRLSATTSRIFLRLSRRVGTGIGRDGRRRTRQLELEMGGQAPTVSEIPAERSLLSDKLLIPKS</sequence>